<comment type="caution">
    <text evidence="2">The sequence shown here is derived from an EMBL/GenBank/DDBJ whole genome shotgun (WGS) entry which is preliminary data.</text>
</comment>
<gene>
    <name evidence="2" type="ORF">GCM10007860_13110</name>
</gene>
<dbReference type="InterPro" id="IPR051207">
    <property type="entry name" value="ComplexI_NDUFA9_subunit"/>
</dbReference>
<dbReference type="PANTHER" id="PTHR12126">
    <property type="entry name" value="NADH-UBIQUINONE OXIDOREDUCTASE 39 KDA SUBUNIT-RELATED"/>
    <property type="match status" value="1"/>
</dbReference>
<reference evidence="3" key="1">
    <citation type="journal article" date="2019" name="Int. J. Syst. Evol. Microbiol.">
        <title>The Global Catalogue of Microorganisms (GCM) 10K type strain sequencing project: providing services to taxonomists for standard genome sequencing and annotation.</title>
        <authorList>
            <consortium name="The Broad Institute Genomics Platform"/>
            <consortium name="The Broad Institute Genome Sequencing Center for Infectious Disease"/>
            <person name="Wu L."/>
            <person name="Ma J."/>
        </authorList>
    </citation>
    <scope>NUCLEOTIDE SEQUENCE [LARGE SCALE GENOMIC DNA]</scope>
    <source>
        <strain evidence="3">NBRC 104970</strain>
    </source>
</reference>
<keyword evidence="3" id="KW-1185">Reference proteome</keyword>
<proteinExistence type="predicted"/>
<accession>A0ABQ6BQ67</accession>
<name>A0ABQ6BQ67_9NEIS</name>
<dbReference type="InterPro" id="IPR036291">
    <property type="entry name" value="NAD(P)-bd_dom_sf"/>
</dbReference>
<organism evidence="2 3">
    <name type="scientific">Chitiniphilus shinanonensis</name>
    <dbReference type="NCBI Taxonomy" id="553088"/>
    <lineage>
        <taxon>Bacteria</taxon>
        <taxon>Pseudomonadati</taxon>
        <taxon>Pseudomonadota</taxon>
        <taxon>Betaproteobacteria</taxon>
        <taxon>Neisseriales</taxon>
        <taxon>Chitinibacteraceae</taxon>
        <taxon>Chitiniphilus</taxon>
    </lineage>
</organism>
<dbReference type="CDD" id="cd05271">
    <property type="entry name" value="NDUFA9_like_SDR_a"/>
    <property type="match status" value="1"/>
</dbReference>
<dbReference type="SUPFAM" id="SSF51735">
    <property type="entry name" value="NAD(P)-binding Rossmann-fold domains"/>
    <property type="match status" value="1"/>
</dbReference>
<evidence type="ECO:0000313" key="2">
    <source>
        <dbReference type="EMBL" id="GLS04165.1"/>
    </source>
</evidence>
<dbReference type="PANTHER" id="PTHR12126:SF11">
    <property type="entry name" value="NADH DEHYDROGENASE [UBIQUINONE] 1 ALPHA SUBCOMPLEX SUBUNIT 9, MITOCHONDRIAL"/>
    <property type="match status" value="1"/>
</dbReference>
<feature type="domain" description="NAD(P)-binding" evidence="1">
    <location>
        <begin position="16"/>
        <end position="156"/>
    </location>
</feature>
<dbReference type="Gene3D" id="3.40.50.720">
    <property type="entry name" value="NAD(P)-binding Rossmann-like Domain"/>
    <property type="match status" value="1"/>
</dbReference>
<evidence type="ECO:0000313" key="3">
    <source>
        <dbReference type="Proteomes" id="UP001156836"/>
    </source>
</evidence>
<dbReference type="Proteomes" id="UP001156836">
    <property type="component" value="Unassembled WGS sequence"/>
</dbReference>
<dbReference type="EMBL" id="BSOZ01000014">
    <property type="protein sequence ID" value="GLS04165.1"/>
    <property type="molecule type" value="Genomic_DNA"/>
</dbReference>
<protein>
    <submittedName>
        <fullName evidence="2">NAD-dependent dehydratase</fullName>
    </submittedName>
</protein>
<dbReference type="RefSeq" id="WP_018746585.1">
    <property type="nucleotide sequence ID" value="NZ_BSOZ01000014.1"/>
</dbReference>
<dbReference type="Pfam" id="PF13460">
    <property type="entry name" value="NAD_binding_10"/>
    <property type="match status" value="1"/>
</dbReference>
<evidence type="ECO:0000259" key="1">
    <source>
        <dbReference type="Pfam" id="PF13460"/>
    </source>
</evidence>
<sequence length="319" mass="34919">MPARLAPRERAILLIGGSGFIGSRLAARLAGAGHRVTVPTRRETNARDLLLLPQLDVVVADVHQPAQLRALMRDQDVVINLVGILNGRPAAFQRAHLALTESILDACHDTGVMRYLHMSALGADLFGPSHYLRSKGEAEARVRASELDWTIYRPSVVFGEGDHFLNLFAAMQRTLPLVPLAGANVRFQPVWVGDVAQAFEQGVLRADLIGQSLNLVGPQVYTLAELVRLAGRLSGHSRPIVSLPDGVARLQAMLMALLPNPPLTRDNLDSLRQDSIDPAGFPPQLGFAPAALEVVAPTYLRRDPRLDRWRHEAHHPAQR</sequence>
<dbReference type="InterPro" id="IPR016040">
    <property type="entry name" value="NAD(P)-bd_dom"/>
</dbReference>